<dbReference type="InterPro" id="IPR023365">
    <property type="entry name" value="Sortase_dom-sf"/>
</dbReference>
<comment type="caution">
    <text evidence="5">The sequence shown here is derived from an EMBL/GenBank/DDBJ whole genome shotgun (WGS) entry which is preliminary data.</text>
</comment>
<reference evidence="5" key="2">
    <citation type="submission" date="2021-04" db="EMBL/GenBank/DDBJ databases">
        <authorList>
            <person name="Gilroy R."/>
        </authorList>
    </citation>
    <scope>NUCLEOTIDE SEQUENCE</scope>
    <source>
        <strain evidence="5">CHK178-16964</strain>
    </source>
</reference>
<keyword evidence="4" id="KW-1133">Transmembrane helix</keyword>
<feature type="active site" description="Acyl-thioester intermediate" evidence="2">
    <location>
        <position position="202"/>
    </location>
</feature>
<protein>
    <submittedName>
        <fullName evidence="5">Sortase</fullName>
    </submittedName>
</protein>
<dbReference type="Gene3D" id="2.40.260.10">
    <property type="entry name" value="Sortase"/>
    <property type="match status" value="1"/>
</dbReference>
<dbReference type="CDD" id="cd00004">
    <property type="entry name" value="Sortase"/>
    <property type="match status" value="1"/>
</dbReference>
<dbReference type="GO" id="GO:0016787">
    <property type="term" value="F:hydrolase activity"/>
    <property type="evidence" value="ECO:0007669"/>
    <property type="project" value="UniProtKB-KW"/>
</dbReference>
<proteinExistence type="predicted"/>
<dbReference type="Pfam" id="PF04203">
    <property type="entry name" value="Sortase"/>
    <property type="match status" value="1"/>
</dbReference>
<feature type="region of interest" description="Disordered" evidence="3">
    <location>
        <begin position="54"/>
        <end position="75"/>
    </location>
</feature>
<evidence type="ECO:0000256" key="4">
    <source>
        <dbReference type="SAM" id="Phobius"/>
    </source>
</evidence>
<evidence type="ECO:0000313" key="5">
    <source>
        <dbReference type="EMBL" id="HJA71058.1"/>
    </source>
</evidence>
<keyword evidence="4" id="KW-0472">Membrane</keyword>
<dbReference type="EMBL" id="DWZA01000051">
    <property type="protein sequence ID" value="HJA71058.1"/>
    <property type="molecule type" value="Genomic_DNA"/>
</dbReference>
<feature type="active site" description="Proton donor/acceptor" evidence="2">
    <location>
        <position position="144"/>
    </location>
</feature>
<organism evidence="5 6">
    <name type="scientific">Candidatus Lachnoclostridium stercoravium</name>
    <dbReference type="NCBI Taxonomy" id="2838633"/>
    <lineage>
        <taxon>Bacteria</taxon>
        <taxon>Bacillati</taxon>
        <taxon>Bacillota</taxon>
        <taxon>Clostridia</taxon>
        <taxon>Lachnospirales</taxon>
        <taxon>Lachnospiraceae</taxon>
    </lineage>
</organism>
<evidence type="ECO:0000313" key="6">
    <source>
        <dbReference type="Proteomes" id="UP000823900"/>
    </source>
</evidence>
<dbReference type="SUPFAM" id="SSF63817">
    <property type="entry name" value="Sortase"/>
    <property type="match status" value="1"/>
</dbReference>
<keyword evidence="1" id="KW-0378">Hydrolase</keyword>
<feature type="transmembrane region" description="Helical" evidence="4">
    <location>
        <begin position="21"/>
        <end position="43"/>
    </location>
</feature>
<name>A0A9D2HIQ8_9FIRM</name>
<evidence type="ECO:0000256" key="3">
    <source>
        <dbReference type="SAM" id="MobiDB-lite"/>
    </source>
</evidence>
<dbReference type="Proteomes" id="UP000823900">
    <property type="component" value="Unassembled WGS sequence"/>
</dbReference>
<evidence type="ECO:0000256" key="2">
    <source>
        <dbReference type="PIRSR" id="PIRSR605754-1"/>
    </source>
</evidence>
<reference evidence="5" key="1">
    <citation type="journal article" date="2021" name="PeerJ">
        <title>Extensive microbial diversity within the chicken gut microbiome revealed by metagenomics and culture.</title>
        <authorList>
            <person name="Gilroy R."/>
            <person name="Ravi A."/>
            <person name="Getino M."/>
            <person name="Pursley I."/>
            <person name="Horton D.L."/>
            <person name="Alikhan N.F."/>
            <person name="Baker D."/>
            <person name="Gharbi K."/>
            <person name="Hall N."/>
            <person name="Watson M."/>
            <person name="Adriaenssens E.M."/>
            <person name="Foster-Nyarko E."/>
            <person name="Jarju S."/>
            <person name="Secka A."/>
            <person name="Antonio M."/>
            <person name="Oren A."/>
            <person name="Chaudhuri R.R."/>
            <person name="La Ragione R."/>
            <person name="Hildebrand F."/>
            <person name="Pallen M.J."/>
        </authorList>
    </citation>
    <scope>NUCLEOTIDE SEQUENCE</scope>
    <source>
        <strain evidence="5">CHK178-16964</strain>
    </source>
</reference>
<gene>
    <name evidence="5" type="ORF">IAA07_05675</name>
</gene>
<evidence type="ECO:0000256" key="1">
    <source>
        <dbReference type="ARBA" id="ARBA00022801"/>
    </source>
</evidence>
<sequence>MENSRNRQTIRKNRGRSRRGLCMMAAGFLLIAAALSLTVYNLWDDRRADIESEKVVGQLPGPSPAAPPQLEDPGEQEIPDYILNPKMDMPVMEIDGNDYIGTLSIPSLELSLPVMSEWSYPKLRIAPCRYTGSAYQGNFVIAAHNYRTHFGLLGDLNAGDQVEFTDTDGNTFFYEVGEVQVLEPTAIEEMVESDWDLSLFTCTLGGRTRLTVRCKKIEEPIL</sequence>
<dbReference type="InterPro" id="IPR005754">
    <property type="entry name" value="Sortase"/>
</dbReference>
<accession>A0A9D2HIQ8</accession>
<dbReference type="AlphaFoldDB" id="A0A9D2HIQ8"/>
<keyword evidence="4" id="KW-0812">Transmembrane</keyword>